<sequence length="293" mass="31731">KMITEHGSVLSGYNPLSVNIDDPLTLVIVQIILIVVSTYTLHLGLERICRYIGLGHIRLPRAISEIISGIILGPSVLGNIPGYLEILFPEDSLPYTRLLADIGLVLYLFLVGVELNPKIIYSNLKLFVSISTSGIILPFTMGVGVAYVLYYAMDDSNNGSFASFVLFICTTIAITAFPVLARISSELKILRTPVGISALTSAVSNNIAAWTLLALAILINNAQNYSMALYPFLLCAAWTLIVGFVIRPILLKLIIMTNSNNLTPSILMIAITLTTVLISAFITSIIGTHYAIG</sequence>
<dbReference type="Proteomes" id="UP000789920">
    <property type="component" value="Unassembled WGS sequence"/>
</dbReference>
<reference evidence="1" key="1">
    <citation type="submission" date="2021-06" db="EMBL/GenBank/DDBJ databases">
        <authorList>
            <person name="Kallberg Y."/>
            <person name="Tangrot J."/>
            <person name="Rosling A."/>
        </authorList>
    </citation>
    <scope>NUCLEOTIDE SEQUENCE</scope>
    <source>
        <strain evidence="1">MA461A</strain>
    </source>
</reference>
<proteinExistence type="predicted"/>
<comment type="caution">
    <text evidence="1">The sequence shown here is derived from an EMBL/GenBank/DDBJ whole genome shotgun (WGS) entry which is preliminary data.</text>
</comment>
<accession>A0ACA9RKY8</accession>
<evidence type="ECO:0000313" key="2">
    <source>
        <dbReference type="Proteomes" id="UP000789920"/>
    </source>
</evidence>
<gene>
    <name evidence="1" type="ORF">RPERSI_LOCUS20356</name>
</gene>
<feature type="non-terminal residue" evidence="1">
    <location>
        <position position="1"/>
    </location>
</feature>
<feature type="non-terminal residue" evidence="1">
    <location>
        <position position="293"/>
    </location>
</feature>
<dbReference type="EMBL" id="CAJVQC010057338">
    <property type="protein sequence ID" value="CAG8797486.1"/>
    <property type="molecule type" value="Genomic_DNA"/>
</dbReference>
<protein>
    <submittedName>
        <fullName evidence="1">5143_t:CDS:1</fullName>
    </submittedName>
</protein>
<name>A0ACA9RKY8_9GLOM</name>
<evidence type="ECO:0000313" key="1">
    <source>
        <dbReference type="EMBL" id="CAG8797486.1"/>
    </source>
</evidence>
<organism evidence="1 2">
    <name type="scientific">Racocetra persica</name>
    <dbReference type="NCBI Taxonomy" id="160502"/>
    <lineage>
        <taxon>Eukaryota</taxon>
        <taxon>Fungi</taxon>
        <taxon>Fungi incertae sedis</taxon>
        <taxon>Mucoromycota</taxon>
        <taxon>Glomeromycotina</taxon>
        <taxon>Glomeromycetes</taxon>
        <taxon>Diversisporales</taxon>
        <taxon>Gigasporaceae</taxon>
        <taxon>Racocetra</taxon>
    </lineage>
</organism>
<keyword evidence="2" id="KW-1185">Reference proteome</keyword>